<feature type="region of interest" description="Disordered" evidence="1">
    <location>
        <begin position="19"/>
        <end position="41"/>
    </location>
</feature>
<comment type="caution">
    <text evidence="2">The sequence shown here is derived from an EMBL/GenBank/DDBJ whole genome shotgun (WGS) entry which is preliminary data.</text>
</comment>
<protein>
    <recommendedName>
        <fullName evidence="4">ATPase family AAA domain-containing protein</fullName>
    </recommendedName>
</protein>
<accession>A0AAV8Q7D1</accession>
<dbReference type="PANTHER" id="PTHR34198:SF1">
    <property type="entry name" value="OS01G0104300 PROTEIN"/>
    <property type="match status" value="1"/>
</dbReference>
<keyword evidence="3" id="KW-1185">Reference proteome</keyword>
<sequence length="138" mass="14505">MASGLVLTSIQPAVIRASAADGRGRRKGPAKSAAGGGGGNNWWVPLFGWSAEPDYIDGAGAGAGLAEDSAKKGATASAGEEERRRRAGRRFAAFTEEKAKELRMRTMEAEAFHDVMYHSAIASRLASDLPRRPSSADS</sequence>
<dbReference type="AlphaFoldDB" id="A0AAV8Q7D1"/>
<dbReference type="PANTHER" id="PTHR34198">
    <property type="entry name" value="OS01G0175100 PROTEIN"/>
    <property type="match status" value="1"/>
</dbReference>
<dbReference type="Proteomes" id="UP001222027">
    <property type="component" value="Unassembled WGS sequence"/>
</dbReference>
<name>A0AAV8Q7D1_ENSVE</name>
<proteinExistence type="predicted"/>
<feature type="region of interest" description="Disordered" evidence="1">
    <location>
        <begin position="60"/>
        <end position="88"/>
    </location>
</feature>
<evidence type="ECO:0000313" key="2">
    <source>
        <dbReference type="EMBL" id="KAJ8470902.1"/>
    </source>
</evidence>
<evidence type="ECO:0000313" key="3">
    <source>
        <dbReference type="Proteomes" id="UP001222027"/>
    </source>
</evidence>
<dbReference type="EMBL" id="JAQQAF010000007">
    <property type="protein sequence ID" value="KAJ8470902.1"/>
    <property type="molecule type" value="Genomic_DNA"/>
</dbReference>
<organism evidence="2 3">
    <name type="scientific">Ensete ventricosum</name>
    <name type="common">Abyssinian banana</name>
    <name type="synonym">Musa ensete</name>
    <dbReference type="NCBI Taxonomy" id="4639"/>
    <lineage>
        <taxon>Eukaryota</taxon>
        <taxon>Viridiplantae</taxon>
        <taxon>Streptophyta</taxon>
        <taxon>Embryophyta</taxon>
        <taxon>Tracheophyta</taxon>
        <taxon>Spermatophyta</taxon>
        <taxon>Magnoliopsida</taxon>
        <taxon>Liliopsida</taxon>
        <taxon>Zingiberales</taxon>
        <taxon>Musaceae</taxon>
        <taxon>Ensete</taxon>
    </lineage>
</organism>
<evidence type="ECO:0000256" key="1">
    <source>
        <dbReference type="SAM" id="MobiDB-lite"/>
    </source>
</evidence>
<gene>
    <name evidence="2" type="ORF">OPV22_025245</name>
</gene>
<evidence type="ECO:0008006" key="4">
    <source>
        <dbReference type="Google" id="ProtNLM"/>
    </source>
</evidence>
<reference evidence="2 3" key="1">
    <citation type="submission" date="2022-12" db="EMBL/GenBank/DDBJ databases">
        <title>Chromosome-scale assembly of the Ensete ventricosum genome.</title>
        <authorList>
            <person name="Dussert Y."/>
            <person name="Stocks J."/>
            <person name="Wendawek A."/>
            <person name="Woldeyes F."/>
            <person name="Nichols R.A."/>
            <person name="Borrell J.S."/>
        </authorList>
    </citation>
    <scope>NUCLEOTIDE SEQUENCE [LARGE SCALE GENOMIC DNA]</scope>
    <source>
        <strain evidence="3">cv. Maze</strain>
        <tissue evidence="2">Seeds</tissue>
    </source>
</reference>